<reference evidence="1 2" key="1">
    <citation type="journal article" date="2011" name="J. Bacteriol.">
        <title>Complete genome sequence of the thermoacidophilic crenarchaeon Thermoproteus uzoniensis 768-20.</title>
        <authorList>
            <person name="Mardanov A.V."/>
            <person name="Gumerov V.M."/>
            <person name="Beletsky A.V."/>
            <person name="Prokofeva M.I."/>
            <person name="Bonch-Osmolovskaya E.A."/>
            <person name="Ravin N.V."/>
            <person name="Skryabin K.G."/>
        </authorList>
    </citation>
    <scope>NUCLEOTIDE SEQUENCE [LARGE SCALE GENOMIC DNA]</scope>
    <source>
        <strain evidence="1 2">768-20</strain>
    </source>
</reference>
<dbReference type="KEGG" id="tuz:TUZN_1804"/>
<sequence>MQRLAQGPARVEEVDELAKRAVERVGVRYDWRIWPELLRREVAVRDGVAELTDEGRWLLKTTRDVVAEYVRRTLGVALG</sequence>
<protein>
    <submittedName>
        <fullName evidence="1">Uncharacterized protein</fullName>
    </submittedName>
</protein>
<dbReference type="Proteomes" id="UP000008138">
    <property type="component" value="Chromosome"/>
</dbReference>
<dbReference type="EMBL" id="CP002590">
    <property type="protein sequence ID" value="AEA13264.1"/>
    <property type="molecule type" value="Genomic_DNA"/>
</dbReference>
<dbReference type="eggNOG" id="arCOG05435">
    <property type="taxonomic scope" value="Archaea"/>
</dbReference>
<accession>F2L3V2</accession>
<keyword evidence="2" id="KW-1185">Reference proteome</keyword>
<evidence type="ECO:0000313" key="2">
    <source>
        <dbReference type="Proteomes" id="UP000008138"/>
    </source>
</evidence>
<proteinExistence type="predicted"/>
<name>F2L3V2_THEU7</name>
<dbReference type="AlphaFoldDB" id="F2L3V2"/>
<gene>
    <name evidence="1" type="ordered locus">TUZN_1804</name>
</gene>
<organism evidence="1 2">
    <name type="scientific">Thermoproteus uzoniensis (strain 768-20)</name>
    <dbReference type="NCBI Taxonomy" id="999630"/>
    <lineage>
        <taxon>Archaea</taxon>
        <taxon>Thermoproteota</taxon>
        <taxon>Thermoprotei</taxon>
        <taxon>Thermoproteales</taxon>
        <taxon>Thermoproteaceae</taxon>
        <taxon>Thermoproteus</taxon>
    </lineage>
</organism>
<dbReference type="HOGENOM" id="CLU_178224_0_0_2"/>
<reference key="2">
    <citation type="submission" date="2011-03" db="EMBL/GenBank/DDBJ databases">
        <title>Complete genome sequence of the thermoacidophilic crenarchaeon Thermoproteus uzoniensis 768-20.</title>
        <authorList>
            <person name="Mardanov A.V."/>
            <person name="Gumerov V.M."/>
            <person name="Beletsky A.V."/>
            <person name="Prokofeva M.I."/>
            <person name="Bonch-Osmolovskaya E.A."/>
            <person name="Ravin N.V."/>
            <person name="Skryabin K.G."/>
        </authorList>
    </citation>
    <scope>NUCLEOTIDE SEQUENCE</scope>
    <source>
        <strain>768-20</strain>
    </source>
</reference>
<evidence type="ECO:0000313" key="1">
    <source>
        <dbReference type="EMBL" id="AEA13264.1"/>
    </source>
</evidence>